<evidence type="ECO:0000259" key="8">
    <source>
        <dbReference type="Pfam" id="PF01757"/>
    </source>
</evidence>
<dbReference type="Pfam" id="PF01757">
    <property type="entry name" value="Acyl_transf_3"/>
    <property type="match status" value="1"/>
</dbReference>
<feature type="transmembrane region" description="Helical" evidence="7">
    <location>
        <begin position="79"/>
        <end position="102"/>
    </location>
</feature>
<dbReference type="PANTHER" id="PTHR40074:SF2">
    <property type="entry name" value="O-ACETYLTRANSFERASE WECH"/>
    <property type="match status" value="1"/>
</dbReference>
<dbReference type="Proteomes" id="UP000823611">
    <property type="component" value="Unassembled WGS sequence"/>
</dbReference>
<comment type="similarity">
    <text evidence="2">Belongs to the acyltransferase 3 family.</text>
</comment>
<name>A0A9D9DVD8_9FIRM</name>
<evidence type="ECO:0000313" key="9">
    <source>
        <dbReference type="EMBL" id="MBO8433872.1"/>
    </source>
</evidence>
<organism evidence="9 10">
    <name type="scientific">Candidatus Fimicola merdigallinarum</name>
    <dbReference type="NCBI Taxonomy" id="2840819"/>
    <lineage>
        <taxon>Bacteria</taxon>
        <taxon>Bacillati</taxon>
        <taxon>Bacillota</taxon>
        <taxon>Clostridia</taxon>
        <taxon>Lachnospirales</taxon>
        <taxon>Lachnospiraceae</taxon>
        <taxon>Lachnospiraceae incertae sedis</taxon>
        <taxon>Candidatus Fimicola</taxon>
    </lineage>
</organism>
<feature type="transmembrane region" description="Helical" evidence="7">
    <location>
        <begin position="277"/>
        <end position="295"/>
    </location>
</feature>
<gene>
    <name evidence="9" type="ORF">IAC55_00940</name>
</gene>
<dbReference type="PANTHER" id="PTHR40074">
    <property type="entry name" value="O-ACETYLTRANSFERASE WECH"/>
    <property type="match status" value="1"/>
</dbReference>
<keyword evidence="5 7" id="KW-1133">Transmembrane helix</keyword>
<keyword evidence="9" id="KW-0808">Transferase</keyword>
<keyword evidence="4 7" id="KW-0812">Transmembrane</keyword>
<evidence type="ECO:0000256" key="2">
    <source>
        <dbReference type="ARBA" id="ARBA00007400"/>
    </source>
</evidence>
<feature type="domain" description="Acyltransferase 3" evidence="8">
    <location>
        <begin position="7"/>
        <end position="323"/>
    </location>
</feature>
<comment type="caution">
    <text evidence="9">The sequence shown here is derived from an EMBL/GenBank/DDBJ whole genome shotgun (WGS) entry which is preliminary data.</text>
</comment>
<evidence type="ECO:0000256" key="7">
    <source>
        <dbReference type="SAM" id="Phobius"/>
    </source>
</evidence>
<evidence type="ECO:0000256" key="4">
    <source>
        <dbReference type="ARBA" id="ARBA00022692"/>
    </source>
</evidence>
<protein>
    <submittedName>
        <fullName evidence="9">Acyltransferase family protein</fullName>
    </submittedName>
</protein>
<dbReference type="GO" id="GO:0009246">
    <property type="term" value="P:enterobacterial common antigen biosynthetic process"/>
    <property type="evidence" value="ECO:0007669"/>
    <property type="project" value="TreeGrafter"/>
</dbReference>
<comment type="subcellular location">
    <subcellularLocation>
        <location evidence="1">Cell membrane</location>
        <topology evidence="1">Multi-pass membrane protein</topology>
    </subcellularLocation>
</comment>
<evidence type="ECO:0000256" key="5">
    <source>
        <dbReference type="ARBA" id="ARBA00022989"/>
    </source>
</evidence>
<feature type="transmembrane region" description="Helical" evidence="7">
    <location>
        <begin position="307"/>
        <end position="329"/>
    </location>
</feature>
<feature type="transmembrane region" description="Helical" evidence="7">
    <location>
        <begin position="231"/>
        <end position="256"/>
    </location>
</feature>
<accession>A0A9D9DVD8</accession>
<evidence type="ECO:0000256" key="1">
    <source>
        <dbReference type="ARBA" id="ARBA00004651"/>
    </source>
</evidence>
<dbReference type="EMBL" id="JADIMX010000021">
    <property type="protein sequence ID" value="MBO8433872.1"/>
    <property type="molecule type" value="Genomic_DNA"/>
</dbReference>
<dbReference type="AlphaFoldDB" id="A0A9D9DVD8"/>
<feature type="transmembrane region" description="Helical" evidence="7">
    <location>
        <begin position="207"/>
        <end position="225"/>
    </location>
</feature>
<proteinExistence type="inferred from homology"/>
<feature type="transmembrane region" description="Helical" evidence="7">
    <location>
        <begin position="154"/>
        <end position="173"/>
    </location>
</feature>
<dbReference type="InterPro" id="IPR002656">
    <property type="entry name" value="Acyl_transf_3_dom"/>
</dbReference>
<reference evidence="9" key="2">
    <citation type="journal article" date="2021" name="PeerJ">
        <title>Extensive microbial diversity within the chicken gut microbiome revealed by metagenomics and culture.</title>
        <authorList>
            <person name="Gilroy R."/>
            <person name="Ravi A."/>
            <person name="Getino M."/>
            <person name="Pursley I."/>
            <person name="Horton D.L."/>
            <person name="Alikhan N.F."/>
            <person name="Baker D."/>
            <person name="Gharbi K."/>
            <person name="Hall N."/>
            <person name="Watson M."/>
            <person name="Adriaenssens E.M."/>
            <person name="Foster-Nyarko E."/>
            <person name="Jarju S."/>
            <person name="Secka A."/>
            <person name="Antonio M."/>
            <person name="Oren A."/>
            <person name="Chaudhuri R.R."/>
            <person name="La Ragione R."/>
            <person name="Hildebrand F."/>
            <person name="Pallen M.J."/>
        </authorList>
    </citation>
    <scope>NUCLEOTIDE SEQUENCE</scope>
    <source>
        <strain evidence="9">F6-4510</strain>
    </source>
</reference>
<dbReference type="GO" id="GO:0016413">
    <property type="term" value="F:O-acetyltransferase activity"/>
    <property type="evidence" value="ECO:0007669"/>
    <property type="project" value="TreeGrafter"/>
</dbReference>
<evidence type="ECO:0000256" key="3">
    <source>
        <dbReference type="ARBA" id="ARBA00022475"/>
    </source>
</evidence>
<keyword evidence="3" id="KW-1003">Cell membrane</keyword>
<keyword evidence="6 7" id="KW-0472">Membrane</keyword>
<sequence length="341" mass="40381">MENKRVLGIDIVRFVAFLFVPCVHFFLNNGFYTYPIQGKRIFIMLNMRWLFFTCVPLFMLLTGYLNGKRKVNKEHYKSIIPVLISYVFICLITIFFKIKFMGENRTIIQWILSIFNYSASNYAWYIEMYIGLFLLIPFLNIMYDSLKTKGQKSLLLGIMLLCTALPPVFNLKFKLLPDYWVDMYPLTYYFLGRYIKDYPIKIRKWVCALAILIICFIESIISFKMCYGSHFSWTILGGYNALPTLIVTLLIFLLFYDMDIKNSVARFIIQDVAKLSLDMYLISYIFDTIFYKPVLEKTESTIETLPYFILIVPLVIIFSYIVAFIKRIIFESVKSRKFKLM</sequence>
<reference evidence="9" key="1">
    <citation type="submission" date="2020-10" db="EMBL/GenBank/DDBJ databases">
        <authorList>
            <person name="Gilroy R."/>
        </authorList>
    </citation>
    <scope>NUCLEOTIDE SEQUENCE</scope>
    <source>
        <strain evidence="9">F6-4510</strain>
    </source>
</reference>
<feature type="transmembrane region" description="Helical" evidence="7">
    <location>
        <begin position="7"/>
        <end position="27"/>
    </location>
</feature>
<evidence type="ECO:0000313" key="10">
    <source>
        <dbReference type="Proteomes" id="UP000823611"/>
    </source>
</evidence>
<evidence type="ECO:0000256" key="6">
    <source>
        <dbReference type="ARBA" id="ARBA00023136"/>
    </source>
</evidence>
<keyword evidence="9" id="KW-0012">Acyltransferase</keyword>
<feature type="transmembrane region" description="Helical" evidence="7">
    <location>
        <begin position="179"/>
        <end position="195"/>
    </location>
</feature>
<feature type="transmembrane region" description="Helical" evidence="7">
    <location>
        <begin position="47"/>
        <end position="67"/>
    </location>
</feature>
<dbReference type="GO" id="GO:0005886">
    <property type="term" value="C:plasma membrane"/>
    <property type="evidence" value="ECO:0007669"/>
    <property type="project" value="UniProtKB-SubCell"/>
</dbReference>
<feature type="transmembrane region" description="Helical" evidence="7">
    <location>
        <begin position="122"/>
        <end position="142"/>
    </location>
</feature>